<accession>A0A5C6CB62</accession>
<protein>
    <submittedName>
        <fullName evidence="1">Uncharacterized protein</fullName>
    </submittedName>
</protein>
<evidence type="ECO:0000313" key="1">
    <source>
        <dbReference type="EMBL" id="TWU21860.1"/>
    </source>
</evidence>
<sequence>MILRVAGPPCFNHTRGLTLRPGRIAPPPQVLFPGSFAITIKVTLAHTSKLKFEKQVLDRYGPAQVGFDRPRKAISPFVVEWLSPPYD</sequence>
<reference evidence="1 2" key="1">
    <citation type="submission" date="2019-02" db="EMBL/GenBank/DDBJ databases">
        <title>Deep-cultivation of Planctomycetes and their phenomic and genomic characterization uncovers novel biology.</title>
        <authorList>
            <person name="Wiegand S."/>
            <person name="Jogler M."/>
            <person name="Boedeker C."/>
            <person name="Pinto D."/>
            <person name="Vollmers J."/>
            <person name="Rivas-Marin E."/>
            <person name="Kohn T."/>
            <person name="Peeters S.H."/>
            <person name="Heuer A."/>
            <person name="Rast P."/>
            <person name="Oberbeckmann S."/>
            <person name="Bunk B."/>
            <person name="Jeske O."/>
            <person name="Meyerdierks A."/>
            <person name="Storesund J.E."/>
            <person name="Kallscheuer N."/>
            <person name="Luecker S."/>
            <person name="Lage O.M."/>
            <person name="Pohl T."/>
            <person name="Merkel B.J."/>
            <person name="Hornburger P."/>
            <person name="Mueller R.-W."/>
            <person name="Bruemmer F."/>
            <person name="Labrenz M."/>
            <person name="Spormann A.M."/>
            <person name="Op Den Camp H."/>
            <person name="Overmann J."/>
            <person name="Amann R."/>
            <person name="Jetten M.S.M."/>
            <person name="Mascher T."/>
            <person name="Medema M.H."/>
            <person name="Devos D.P."/>
            <person name="Kaster A.-K."/>
            <person name="Ovreas L."/>
            <person name="Rohde M."/>
            <person name="Galperin M.Y."/>
            <person name="Jogler C."/>
        </authorList>
    </citation>
    <scope>NUCLEOTIDE SEQUENCE [LARGE SCALE GENOMIC DNA]</scope>
    <source>
        <strain evidence="1 2">Poly41</strain>
    </source>
</reference>
<keyword evidence="2" id="KW-1185">Reference proteome</keyword>
<proteinExistence type="predicted"/>
<gene>
    <name evidence="1" type="ORF">Poly41_71470</name>
</gene>
<organism evidence="1 2">
    <name type="scientific">Novipirellula artificiosorum</name>
    <dbReference type="NCBI Taxonomy" id="2528016"/>
    <lineage>
        <taxon>Bacteria</taxon>
        <taxon>Pseudomonadati</taxon>
        <taxon>Planctomycetota</taxon>
        <taxon>Planctomycetia</taxon>
        <taxon>Pirellulales</taxon>
        <taxon>Pirellulaceae</taxon>
        <taxon>Novipirellula</taxon>
    </lineage>
</organism>
<dbReference type="EMBL" id="SJPV01000051">
    <property type="protein sequence ID" value="TWU21860.1"/>
    <property type="molecule type" value="Genomic_DNA"/>
</dbReference>
<dbReference type="AlphaFoldDB" id="A0A5C6CB62"/>
<evidence type="ECO:0000313" key="2">
    <source>
        <dbReference type="Proteomes" id="UP000319143"/>
    </source>
</evidence>
<name>A0A5C6CB62_9BACT</name>
<dbReference type="Proteomes" id="UP000319143">
    <property type="component" value="Unassembled WGS sequence"/>
</dbReference>
<comment type="caution">
    <text evidence="1">The sequence shown here is derived from an EMBL/GenBank/DDBJ whole genome shotgun (WGS) entry which is preliminary data.</text>
</comment>